<sequence length="805" mass="91362">MFSRATTPGPVGNPEPRTVTETPHLSRLGIYTLQSSVRLEDKRTVVCEEAGQSVPLVTVEYFLDSVAPELRPEINVGAVLQNLREHGDIVGDRWTLFPSDPEESDKHENITFKPFEKLVQTIASASACDSVRRRTLKVVNNPYRSPRSSHRNNSSRPDSYAILTVATGKTSGRPLWIDIGSTGEFKKGNAEIDRVDNAQKITWSMHHCMVDDPRRRFTFGWTIENTEMRLWHCNRSKRLVTHAFNFVEEHKYLVHFFLSLIYADPHELGWDPTMVIVDANKGKEAQYDITVRSEDGKDRVYRTLKMLSNVGAEAVQGRGTRVWLVVRNTNGQLGTEQVVLKDSWIDHDRMREGRILCEIIGAAHTKELGPFVRNMFLSVECHGDVYVRGRPDHTREVIMRGHRVPAIAPRYSLQRASTLLIKGALSLLVKTGMVGNAGLTIRHAARKVEPLDFDDKVHYRIVFKEQCKQIREETSVQKIFFYLGQIVCALKAMHECGWVHRDISITNILVDDQGLAKLADVEYAKRIDDLNSHSVRTGSIDFKAAELDTHEYMFLHKNRGKKPRASDSESMRRDHFGDLVKAVFMGKSQNISKTPTEQTVFEVGMNFRHNPIHDMESIWWSATHMMAGNEVYQNGEEQLGTGSDNPILRAQKQKELAGELSNDRPARNGIIIGNARLFHEIVNSLHPRMLPIAIELEKLRENLVLAYETAELNPESIDNTAADGLYSKFIESFVVISNNLKDADISLRPFKEPLKPAQKSDIRDTKKKRTRQSESADDLQTISPQKKRKITVSIRTTCRISSIGN</sequence>
<dbReference type="AlphaFoldDB" id="A0A2R6R111"/>
<comment type="caution">
    <text evidence="3">The sequence shown here is derived from an EMBL/GenBank/DDBJ whole genome shotgun (WGS) entry which is preliminary data.</text>
</comment>
<feature type="region of interest" description="Disordered" evidence="1">
    <location>
        <begin position="1"/>
        <end position="22"/>
    </location>
</feature>
<dbReference type="Proteomes" id="UP000186601">
    <property type="component" value="Unassembled WGS sequence"/>
</dbReference>
<evidence type="ECO:0000313" key="4">
    <source>
        <dbReference type="Proteomes" id="UP000186601"/>
    </source>
</evidence>
<dbReference type="EMBL" id="MLYV02000283">
    <property type="protein sequence ID" value="PSS18933.1"/>
    <property type="molecule type" value="Genomic_DNA"/>
</dbReference>
<feature type="domain" description="Protein kinase" evidence="2">
    <location>
        <begin position="308"/>
        <end position="682"/>
    </location>
</feature>
<evidence type="ECO:0000313" key="3">
    <source>
        <dbReference type="EMBL" id="PSS18933.1"/>
    </source>
</evidence>
<dbReference type="PANTHER" id="PTHR38248">
    <property type="entry name" value="FUNK1 6"/>
    <property type="match status" value="1"/>
</dbReference>
<organism evidence="3 4">
    <name type="scientific">Hermanssonia centrifuga</name>
    <dbReference type="NCBI Taxonomy" id="98765"/>
    <lineage>
        <taxon>Eukaryota</taxon>
        <taxon>Fungi</taxon>
        <taxon>Dikarya</taxon>
        <taxon>Basidiomycota</taxon>
        <taxon>Agaricomycotina</taxon>
        <taxon>Agaricomycetes</taxon>
        <taxon>Polyporales</taxon>
        <taxon>Meruliaceae</taxon>
        <taxon>Hermanssonia</taxon>
    </lineage>
</organism>
<gene>
    <name evidence="3" type="ORF">PHLCEN_2v3149</name>
</gene>
<feature type="region of interest" description="Disordered" evidence="1">
    <location>
        <begin position="754"/>
        <end position="784"/>
    </location>
</feature>
<protein>
    <recommendedName>
        <fullName evidence="2">Protein kinase domain-containing protein</fullName>
    </recommendedName>
</protein>
<dbReference type="InterPro" id="IPR040976">
    <property type="entry name" value="Pkinase_fungal"/>
</dbReference>
<evidence type="ECO:0000256" key="1">
    <source>
        <dbReference type="SAM" id="MobiDB-lite"/>
    </source>
</evidence>
<reference evidence="3 4" key="1">
    <citation type="submission" date="2018-02" db="EMBL/GenBank/DDBJ databases">
        <title>Genome sequence of the basidiomycete white-rot fungus Phlebia centrifuga.</title>
        <authorList>
            <person name="Granchi Z."/>
            <person name="Peng M."/>
            <person name="de Vries R.P."/>
            <person name="Hilden K."/>
            <person name="Makela M.R."/>
            <person name="Grigoriev I."/>
            <person name="Riley R."/>
        </authorList>
    </citation>
    <scope>NUCLEOTIDE SEQUENCE [LARGE SCALE GENOMIC DNA]</scope>
    <source>
        <strain evidence="3 4">FBCC195</strain>
    </source>
</reference>
<feature type="compositionally biased region" description="Basic and acidic residues" evidence="1">
    <location>
        <begin position="754"/>
        <end position="764"/>
    </location>
</feature>
<dbReference type="InterPro" id="IPR000719">
    <property type="entry name" value="Prot_kinase_dom"/>
</dbReference>
<dbReference type="SUPFAM" id="SSF56112">
    <property type="entry name" value="Protein kinase-like (PK-like)"/>
    <property type="match status" value="1"/>
</dbReference>
<proteinExistence type="predicted"/>
<dbReference type="InterPro" id="IPR011009">
    <property type="entry name" value="Kinase-like_dom_sf"/>
</dbReference>
<dbReference type="PANTHER" id="PTHR38248:SF2">
    <property type="entry name" value="FUNK1 11"/>
    <property type="match status" value="1"/>
</dbReference>
<dbReference type="Pfam" id="PF17667">
    <property type="entry name" value="Pkinase_fungal"/>
    <property type="match status" value="1"/>
</dbReference>
<dbReference type="PROSITE" id="PS50011">
    <property type="entry name" value="PROTEIN_KINASE_DOM"/>
    <property type="match status" value="1"/>
</dbReference>
<name>A0A2R6R111_9APHY</name>
<accession>A0A2R6R111</accession>
<dbReference type="GO" id="GO:0005524">
    <property type="term" value="F:ATP binding"/>
    <property type="evidence" value="ECO:0007669"/>
    <property type="project" value="InterPro"/>
</dbReference>
<dbReference type="STRING" id="98765.A0A2R6R111"/>
<evidence type="ECO:0000259" key="2">
    <source>
        <dbReference type="PROSITE" id="PS50011"/>
    </source>
</evidence>
<dbReference type="GO" id="GO:0004672">
    <property type="term" value="F:protein kinase activity"/>
    <property type="evidence" value="ECO:0007669"/>
    <property type="project" value="InterPro"/>
</dbReference>
<dbReference type="OrthoDB" id="2803129at2759"/>
<keyword evidence="4" id="KW-1185">Reference proteome</keyword>
<dbReference type="Gene3D" id="1.10.510.10">
    <property type="entry name" value="Transferase(Phosphotransferase) domain 1"/>
    <property type="match status" value="1"/>
</dbReference>